<gene>
    <name evidence="3" type="ORF">M406DRAFT_75235</name>
</gene>
<evidence type="ECO:0000313" key="3">
    <source>
        <dbReference type="EMBL" id="KAF3764010.1"/>
    </source>
</evidence>
<accession>A0A9P4Y0Q5</accession>
<feature type="compositionally biased region" description="Pro residues" evidence="1">
    <location>
        <begin position="378"/>
        <end position="410"/>
    </location>
</feature>
<dbReference type="AlphaFoldDB" id="A0A9P4Y0Q5"/>
<keyword evidence="2" id="KW-1133">Transmembrane helix</keyword>
<evidence type="ECO:0008006" key="5">
    <source>
        <dbReference type="Google" id="ProtNLM"/>
    </source>
</evidence>
<comment type="caution">
    <text evidence="3">The sequence shown here is derived from an EMBL/GenBank/DDBJ whole genome shotgun (WGS) entry which is preliminary data.</text>
</comment>
<evidence type="ECO:0000256" key="1">
    <source>
        <dbReference type="SAM" id="MobiDB-lite"/>
    </source>
</evidence>
<dbReference type="RefSeq" id="XP_040774971.1">
    <property type="nucleotide sequence ID" value="XM_040925821.1"/>
</dbReference>
<keyword evidence="2" id="KW-0472">Membrane</keyword>
<feature type="transmembrane region" description="Helical" evidence="2">
    <location>
        <begin position="48"/>
        <end position="75"/>
    </location>
</feature>
<evidence type="ECO:0000313" key="4">
    <source>
        <dbReference type="Proteomes" id="UP000803844"/>
    </source>
</evidence>
<organism evidence="3 4">
    <name type="scientific">Cryphonectria parasitica (strain ATCC 38755 / EP155)</name>
    <dbReference type="NCBI Taxonomy" id="660469"/>
    <lineage>
        <taxon>Eukaryota</taxon>
        <taxon>Fungi</taxon>
        <taxon>Dikarya</taxon>
        <taxon>Ascomycota</taxon>
        <taxon>Pezizomycotina</taxon>
        <taxon>Sordariomycetes</taxon>
        <taxon>Sordariomycetidae</taxon>
        <taxon>Diaporthales</taxon>
        <taxon>Cryphonectriaceae</taxon>
        <taxon>Cryphonectria-Endothia species complex</taxon>
        <taxon>Cryphonectria</taxon>
    </lineage>
</organism>
<proteinExistence type="predicted"/>
<feature type="transmembrane region" description="Helical" evidence="2">
    <location>
        <begin position="210"/>
        <end position="229"/>
    </location>
</feature>
<dbReference type="Proteomes" id="UP000803844">
    <property type="component" value="Unassembled WGS sequence"/>
</dbReference>
<keyword evidence="4" id="KW-1185">Reference proteome</keyword>
<dbReference type="EMBL" id="MU032349">
    <property type="protein sequence ID" value="KAF3764010.1"/>
    <property type="molecule type" value="Genomic_DNA"/>
</dbReference>
<evidence type="ECO:0000256" key="2">
    <source>
        <dbReference type="SAM" id="Phobius"/>
    </source>
</evidence>
<feature type="transmembrane region" description="Helical" evidence="2">
    <location>
        <begin position="180"/>
        <end position="204"/>
    </location>
</feature>
<dbReference type="OrthoDB" id="5226086at2759"/>
<keyword evidence="2" id="KW-0812">Transmembrane</keyword>
<feature type="region of interest" description="Disordered" evidence="1">
    <location>
        <begin position="357"/>
        <end position="418"/>
    </location>
</feature>
<dbReference type="GeneID" id="63842950"/>
<sequence length="418" mass="47081">MDSNWLVVLGLLSYLLVSTYSVYYEFAYQTLWLTGTIDLGLGLFRPAAAYAAVFLWVVGGFLRLEWLISWCCAVVGSRRPSTRVLGKRQTMQSDVHCAMGYLSGNPRDRSGRPRFCKYVHSNEGCVDGERPLADRVYHCSHLGKKCRKDPRRRPDVHLAVYDHFCGWLRVNVYLDTIKPYLLSMVFLFLDSIIVFSCSVAGWSMTRQLDFSLHGPTTLLAVAVVLWLGWHNMHMKIHNLAMRNRTIPEMNQLRQNAAGLGGRLWFAIQLVPTDEFVYARYHEGRNPWDLSVRRNLYQVFGGWDCLLPWRQSPRCVGYGVSRGISDFEMNDEFWRWVEEVRADPGSRAAGSRPTVVAPLDQHQEEGQLTSSVTAAGRLPAPPPASLWTSPPPPLPTSPEPTASPPEIPLPLSPTSSGTG</sequence>
<protein>
    <recommendedName>
        <fullName evidence="5">Palmitoyltransferase</fullName>
    </recommendedName>
</protein>
<reference evidence="3" key="1">
    <citation type="journal article" date="2020" name="Phytopathology">
        <title>Genome sequence of the chestnut blight fungus Cryphonectria parasitica EP155: A fundamental resource for an archetypical invasive plant pathogen.</title>
        <authorList>
            <person name="Crouch J.A."/>
            <person name="Dawe A."/>
            <person name="Aerts A."/>
            <person name="Barry K."/>
            <person name="Churchill A.C.L."/>
            <person name="Grimwood J."/>
            <person name="Hillman B."/>
            <person name="Milgroom M.G."/>
            <person name="Pangilinan J."/>
            <person name="Smith M."/>
            <person name="Salamov A."/>
            <person name="Schmutz J."/>
            <person name="Yadav J."/>
            <person name="Grigoriev I.V."/>
            <person name="Nuss D."/>
        </authorList>
    </citation>
    <scope>NUCLEOTIDE SEQUENCE</scope>
    <source>
        <strain evidence="3">EP155</strain>
    </source>
</reference>
<name>A0A9P4Y0Q5_CRYP1</name>